<accession>A0A8D8ZCU2</accession>
<protein>
    <submittedName>
        <fullName evidence="1">Uncharacterized protein</fullName>
    </submittedName>
</protein>
<proteinExistence type="predicted"/>
<organism evidence="1">
    <name type="scientific">Cacopsylla melanoneura</name>
    <dbReference type="NCBI Taxonomy" id="428564"/>
    <lineage>
        <taxon>Eukaryota</taxon>
        <taxon>Metazoa</taxon>
        <taxon>Ecdysozoa</taxon>
        <taxon>Arthropoda</taxon>
        <taxon>Hexapoda</taxon>
        <taxon>Insecta</taxon>
        <taxon>Pterygota</taxon>
        <taxon>Neoptera</taxon>
        <taxon>Paraneoptera</taxon>
        <taxon>Hemiptera</taxon>
        <taxon>Sternorrhyncha</taxon>
        <taxon>Psylloidea</taxon>
        <taxon>Psyllidae</taxon>
        <taxon>Psyllinae</taxon>
        <taxon>Cacopsylla</taxon>
    </lineage>
</organism>
<sequence length="107" mass="12152">MDNAPDSNLIHGVAFIILRRISLKFQLMKLEIPRILIPPCFLGKGVVILIICPSNVAPDCSKHIFPHTKCVSRELNFRRKFLMESSRKAAHRKLRAKFSGQQIIGKS</sequence>
<reference evidence="1" key="1">
    <citation type="submission" date="2021-05" db="EMBL/GenBank/DDBJ databases">
        <authorList>
            <person name="Alioto T."/>
            <person name="Alioto T."/>
            <person name="Gomez Garrido J."/>
        </authorList>
    </citation>
    <scope>NUCLEOTIDE SEQUENCE</scope>
</reference>
<dbReference type="AlphaFoldDB" id="A0A8D8ZCU2"/>
<name>A0A8D8ZCU2_9HEMI</name>
<evidence type="ECO:0000313" key="1">
    <source>
        <dbReference type="EMBL" id="CAG6745007.1"/>
    </source>
</evidence>
<dbReference type="EMBL" id="HBUF01481191">
    <property type="protein sequence ID" value="CAG6745007.1"/>
    <property type="molecule type" value="Transcribed_RNA"/>
</dbReference>